<feature type="transmembrane region" description="Helical" evidence="1">
    <location>
        <begin position="277"/>
        <end position="297"/>
    </location>
</feature>
<keyword evidence="1" id="KW-0915">Sodium</keyword>
<feature type="transmembrane region" description="Helical" evidence="1">
    <location>
        <begin position="95"/>
        <end position="120"/>
    </location>
</feature>
<gene>
    <name evidence="1" type="primary">gltS</name>
    <name evidence="3" type="ORF">BKK55_05570</name>
</gene>
<dbReference type="GO" id="GO:0015501">
    <property type="term" value="F:glutamate:sodium symporter activity"/>
    <property type="evidence" value="ECO:0007669"/>
    <property type="project" value="UniProtKB-UniRule"/>
</dbReference>
<evidence type="ECO:0000256" key="2">
    <source>
        <dbReference type="NCBIfam" id="TIGR00210"/>
    </source>
</evidence>
<sequence>MNIVFDTYQTLALASLVLLLGYFLVKRISVLKNFNIPEPVVGGFIIAIALSIWYQVDGTSFTFEKSLQTTMMLVFFSSIGLSANFARLIKGGKPLIIFLFIAAALIFFQNVIGIVGAQILGIDPAYGLLAGSVTLTGGHGTGVAWAETFIKKFNLPAATEIAMACATFGLVFGGIIGGPVARFLLNRQKQGENPENDEVDDVQEAFEHPTYQRKVNARSIIETIAMMSFCLLIGQYLDSMTKGTALQLPTFVWCLFTGVIIRNALAHIFKFRVADSAIDVLGSVGLSIFLAIALMSLKLWELAGLATDVLIILAIQVAFMAFFAIYVTYRAMGKDYDAIVLSAGHCGFGLGATPTAVANMQAITSRFGASHKAFLIVPMVGAFFIDLINASLLKVFLVVVTYLHS</sequence>
<feature type="transmembrane region" description="Helical" evidence="1">
    <location>
        <begin position="373"/>
        <end position="403"/>
    </location>
</feature>
<dbReference type="RefSeq" id="WP_077550952.1">
    <property type="nucleotide sequence ID" value="NZ_MLHO01000027.1"/>
</dbReference>
<dbReference type="NCBIfam" id="TIGR00210">
    <property type="entry name" value="gltS"/>
    <property type="match status" value="1"/>
</dbReference>
<accession>A0A1V3JJN2</accession>
<dbReference type="PANTHER" id="PTHR36178:SF1">
    <property type="entry name" value="SODIUM_GLUTAMATE SYMPORTER"/>
    <property type="match status" value="1"/>
</dbReference>
<comment type="function">
    <text evidence="1">Catalyzes the sodium-dependent transport of glutamate.</text>
</comment>
<organism evidence="3 4">
    <name type="scientific">Rodentibacter genomosp. 2</name>
    <dbReference type="NCBI Taxonomy" id="1908266"/>
    <lineage>
        <taxon>Bacteria</taxon>
        <taxon>Pseudomonadati</taxon>
        <taxon>Pseudomonadota</taxon>
        <taxon>Gammaproteobacteria</taxon>
        <taxon>Pasteurellales</taxon>
        <taxon>Pasteurellaceae</taxon>
        <taxon>Rodentibacter</taxon>
    </lineage>
</organism>
<keyword evidence="4" id="KW-1185">Reference proteome</keyword>
<reference evidence="3 4" key="1">
    <citation type="submission" date="2016-10" db="EMBL/GenBank/DDBJ databases">
        <title>Rodentibacter gen. nov. and new species.</title>
        <authorList>
            <person name="Christensen H."/>
        </authorList>
    </citation>
    <scope>NUCLEOTIDE SEQUENCE [LARGE SCALE GENOMIC DNA]</scope>
    <source>
        <strain evidence="3 4">1996246016</strain>
    </source>
</reference>
<evidence type="ECO:0000313" key="4">
    <source>
        <dbReference type="Proteomes" id="UP000188541"/>
    </source>
</evidence>
<feature type="transmembrane region" description="Helical" evidence="1">
    <location>
        <begin position="309"/>
        <end position="329"/>
    </location>
</feature>
<feature type="transmembrane region" description="Helical" evidence="1">
    <location>
        <begin position="220"/>
        <end position="237"/>
    </location>
</feature>
<keyword evidence="1" id="KW-0406">Ion transport</keyword>
<dbReference type="EMBL" id="MLHO01000027">
    <property type="protein sequence ID" value="OOF56803.1"/>
    <property type="molecule type" value="Genomic_DNA"/>
</dbReference>
<dbReference type="Proteomes" id="UP000188541">
    <property type="component" value="Unassembled WGS sequence"/>
</dbReference>
<keyword evidence="1" id="KW-0472">Membrane</keyword>
<keyword evidence="1" id="KW-0739">Sodium transport</keyword>
<dbReference type="Pfam" id="PF03616">
    <property type="entry name" value="Glt_symporter"/>
    <property type="match status" value="1"/>
</dbReference>
<protein>
    <recommendedName>
        <fullName evidence="1 2">Sodium/glutamate symporter</fullName>
    </recommendedName>
</protein>
<comment type="caution">
    <text evidence="3">The sequence shown here is derived from an EMBL/GenBank/DDBJ whole genome shotgun (WGS) entry which is preliminary data.</text>
</comment>
<name>A0A1V3JJN2_9PAST</name>
<dbReference type="GO" id="GO:0005886">
    <property type="term" value="C:plasma membrane"/>
    <property type="evidence" value="ECO:0007669"/>
    <property type="project" value="UniProtKB-SubCell"/>
</dbReference>
<dbReference type="AlphaFoldDB" id="A0A1V3JJN2"/>
<comment type="similarity">
    <text evidence="1">Belongs to the glutamate:Na(+) symporter (ESS) (TC 2.A.27) family.</text>
</comment>
<proteinExistence type="inferred from homology"/>
<keyword evidence="1" id="KW-1133">Transmembrane helix</keyword>
<feature type="transmembrane region" description="Helical" evidence="1">
    <location>
        <begin position="66"/>
        <end position="83"/>
    </location>
</feature>
<dbReference type="STRING" id="1908266.BKK55_05570"/>
<feature type="transmembrane region" description="Helical" evidence="1">
    <location>
        <begin position="6"/>
        <end position="24"/>
    </location>
</feature>
<feature type="transmembrane region" description="Helical" evidence="1">
    <location>
        <begin position="36"/>
        <end position="54"/>
    </location>
</feature>
<dbReference type="GO" id="GO:0015813">
    <property type="term" value="P:L-glutamate transmembrane transport"/>
    <property type="evidence" value="ECO:0007669"/>
    <property type="project" value="UniProtKB-UniRule"/>
</dbReference>
<evidence type="ECO:0000313" key="3">
    <source>
        <dbReference type="EMBL" id="OOF56803.1"/>
    </source>
</evidence>
<dbReference type="OrthoDB" id="4921038at2"/>
<feature type="transmembrane region" description="Helical" evidence="1">
    <location>
        <begin position="243"/>
        <end position="265"/>
    </location>
</feature>
<comment type="subcellular location">
    <subcellularLocation>
        <location evidence="1">Cell inner membrane</location>
        <topology evidence="1">Multi-pass membrane protein</topology>
    </subcellularLocation>
</comment>
<keyword evidence="1" id="KW-0997">Cell inner membrane</keyword>
<keyword evidence="1" id="KW-1003">Cell membrane</keyword>
<evidence type="ECO:0000256" key="1">
    <source>
        <dbReference type="HAMAP-Rule" id="MF_02062"/>
    </source>
</evidence>
<dbReference type="InterPro" id="IPR004445">
    <property type="entry name" value="GltS"/>
</dbReference>
<dbReference type="PANTHER" id="PTHR36178">
    <property type="entry name" value="SLR0625 PROTEIN"/>
    <property type="match status" value="1"/>
</dbReference>
<keyword evidence="1" id="KW-0813">Transport</keyword>
<dbReference type="HAMAP" id="MF_02062">
    <property type="entry name" value="GltS"/>
    <property type="match status" value="1"/>
</dbReference>
<keyword evidence="1" id="KW-0812">Transmembrane</keyword>
<feature type="transmembrane region" description="Helical" evidence="1">
    <location>
        <begin position="161"/>
        <end position="185"/>
    </location>
</feature>
<keyword evidence="1" id="KW-0029">Amino-acid transport</keyword>
<keyword evidence="1" id="KW-0769">Symport</keyword>